<keyword evidence="1" id="KW-0812">Transmembrane</keyword>
<organism evidence="2 3">
    <name type="scientific">Helianthus annuus</name>
    <name type="common">Common sunflower</name>
    <dbReference type="NCBI Taxonomy" id="4232"/>
    <lineage>
        <taxon>Eukaryota</taxon>
        <taxon>Viridiplantae</taxon>
        <taxon>Streptophyta</taxon>
        <taxon>Embryophyta</taxon>
        <taxon>Tracheophyta</taxon>
        <taxon>Spermatophyta</taxon>
        <taxon>Magnoliopsida</taxon>
        <taxon>eudicotyledons</taxon>
        <taxon>Gunneridae</taxon>
        <taxon>Pentapetalae</taxon>
        <taxon>asterids</taxon>
        <taxon>campanulids</taxon>
        <taxon>Asterales</taxon>
        <taxon>Asteraceae</taxon>
        <taxon>Asteroideae</taxon>
        <taxon>Heliantheae alliance</taxon>
        <taxon>Heliantheae</taxon>
        <taxon>Helianthus</taxon>
    </lineage>
</organism>
<keyword evidence="1" id="KW-1133">Transmembrane helix</keyword>
<gene>
    <name evidence="2" type="ORF">HanXRQr2_Chr15g0674241</name>
</gene>
<protein>
    <submittedName>
        <fullName evidence="2">Uncharacterized protein</fullName>
    </submittedName>
</protein>
<evidence type="ECO:0000313" key="2">
    <source>
        <dbReference type="EMBL" id="KAF5762912.1"/>
    </source>
</evidence>
<feature type="transmembrane region" description="Helical" evidence="1">
    <location>
        <begin position="12"/>
        <end position="34"/>
    </location>
</feature>
<reference evidence="2" key="2">
    <citation type="submission" date="2020-06" db="EMBL/GenBank/DDBJ databases">
        <title>Helianthus annuus Genome sequencing and assembly Release 2.</title>
        <authorList>
            <person name="Gouzy J."/>
            <person name="Langlade N."/>
            <person name="Munos S."/>
        </authorList>
    </citation>
    <scope>NUCLEOTIDE SEQUENCE</scope>
    <source>
        <tissue evidence="2">Leaves</tissue>
    </source>
</reference>
<evidence type="ECO:0000313" key="3">
    <source>
        <dbReference type="Proteomes" id="UP000215914"/>
    </source>
</evidence>
<sequence>MCFWLCILPESVLAIVVWYFLILTVYLVCCLFVMKSFLICCLCLCCSTSRNLMSCSLSELGFWLKFLVFG</sequence>
<name>A0A9K3H0P3_HELAN</name>
<keyword evidence="3" id="KW-1185">Reference proteome</keyword>
<comment type="caution">
    <text evidence="2">The sequence shown here is derived from an EMBL/GenBank/DDBJ whole genome shotgun (WGS) entry which is preliminary data.</text>
</comment>
<dbReference type="Gramene" id="mRNA:HanXRQr2_Chr15g0674241">
    <property type="protein sequence ID" value="CDS:HanXRQr2_Chr15g0674241.1"/>
    <property type="gene ID" value="HanXRQr2_Chr15g0674241"/>
</dbReference>
<keyword evidence="1" id="KW-0472">Membrane</keyword>
<dbReference type="Proteomes" id="UP000215914">
    <property type="component" value="Unassembled WGS sequence"/>
</dbReference>
<evidence type="ECO:0000256" key="1">
    <source>
        <dbReference type="SAM" id="Phobius"/>
    </source>
</evidence>
<reference evidence="2" key="1">
    <citation type="journal article" date="2017" name="Nature">
        <title>The sunflower genome provides insights into oil metabolism, flowering and Asterid evolution.</title>
        <authorList>
            <person name="Badouin H."/>
            <person name="Gouzy J."/>
            <person name="Grassa C.J."/>
            <person name="Murat F."/>
            <person name="Staton S.E."/>
            <person name="Cottret L."/>
            <person name="Lelandais-Briere C."/>
            <person name="Owens G.L."/>
            <person name="Carrere S."/>
            <person name="Mayjonade B."/>
            <person name="Legrand L."/>
            <person name="Gill N."/>
            <person name="Kane N.C."/>
            <person name="Bowers J.E."/>
            <person name="Hubner S."/>
            <person name="Bellec A."/>
            <person name="Berard A."/>
            <person name="Berges H."/>
            <person name="Blanchet N."/>
            <person name="Boniface M.C."/>
            <person name="Brunel D."/>
            <person name="Catrice O."/>
            <person name="Chaidir N."/>
            <person name="Claudel C."/>
            <person name="Donnadieu C."/>
            <person name="Faraut T."/>
            <person name="Fievet G."/>
            <person name="Helmstetter N."/>
            <person name="King M."/>
            <person name="Knapp S.J."/>
            <person name="Lai Z."/>
            <person name="Le Paslier M.C."/>
            <person name="Lippi Y."/>
            <person name="Lorenzon L."/>
            <person name="Mandel J.R."/>
            <person name="Marage G."/>
            <person name="Marchand G."/>
            <person name="Marquand E."/>
            <person name="Bret-Mestries E."/>
            <person name="Morien E."/>
            <person name="Nambeesan S."/>
            <person name="Nguyen T."/>
            <person name="Pegot-Espagnet P."/>
            <person name="Pouilly N."/>
            <person name="Raftis F."/>
            <person name="Sallet E."/>
            <person name="Schiex T."/>
            <person name="Thomas J."/>
            <person name="Vandecasteele C."/>
            <person name="Vares D."/>
            <person name="Vear F."/>
            <person name="Vautrin S."/>
            <person name="Crespi M."/>
            <person name="Mangin B."/>
            <person name="Burke J.M."/>
            <person name="Salse J."/>
            <person name="Munos S."/>
            <person name="Vincourt P."/>
            <person name="Rieseberg L.H."/>
            <person name="Langlade N.B."/>
        </authorList>
    </citation>
    <scope>NUCLEOTIDE SEQUENCE</scope>
    <source>
        <tissue evidence="2">Leaves</tissue>
    </source>
</reference>
<proteinExistence type="predicted"/>
<dbReference type="EMBL" id="MNCJ02000330">
    <property type="protein sequence ID" value="KAF5762912.1"/>
    <property type="molecule type" value="Genomic_DNA"/>
</dbReference>
<dbReference type="AlphaFoldDB" id="A0A9K3H0P3"/>
<accession>A0A9K3H0P3</accession>